<reference evidence="1" key="1">
    <citation type="journal article" date="2002" name="Nature">
        <title>The genome sequence and structure of rice chromosome 1.</title>
        <authorList>
            <person name="Sasaki T."/>
            <person name="Matsumoto T."/>
            <person name="Yamamoto K."/>
            <person name="Sakata K."/>
            <person name="Baba T."/>
            <person name="Katayose Y."/>
            <person name="Wu J."/>
            <person name="Niimura Y."/>
            <person name="Cheng Z."/>
            <person name="Nagamura Y."/>
            <person name="Antonio B.A."/>
            <person name="Kanamori H."/>
            <person name="Hosokawa S."/>
            <person name="Masukawa M."/>
            <person name="Arikawa K."/>
            <person name="Chiden Y."/>
            <person name="Hayashi M."/>
            <person name="Okamoto M."/>
            <person name="Ando T."/>
            <person name="Aoki H."/>
            <person name="Arita K."/>
            <person name="Hamada M."/>
            <person name="Harada C."/>
            <person name="Hijishita S."/>
            <person name="Honda M."/>
            <person name="Ichikawa Y."/>
            <person name="Idonuma A."/>
            <person name="Iijima M."/>
            <person name="Ikeda M."/>
            <person name="Ikeno M."/>
            <person name="Itoh S."/>
            <person name="Itoh T."/>
            <person name="Itoh Y."/>
            <person name="Itoh Y."/>
            <person name="Iwabuchi A."/>
            <person name="Kamiya K."/>
            <person name="Karasawa W."/>
            <person name="Katagiri S."/>
            <person name="Kikuta A."/>
            <person name="Kobayashi N."/>
            <person name="Kono I."/>
            <person name="Machita K."/>
            <person name="Maehara T."/>
            <person name="Mizuno H."/>
            <person name="Mizubayashi T."/>
            <person name="Mukai Y."/>
            <person name="Nagasaki H."/>
            <person name="Nakashima M."/>
            <person name="Nakama Y."/>
            <person name="Nakamichi Y."/>
            <person name="Nakamura M."/>
            <person name="Namiki N."/>
            <person name="Negishi M."/>
            <person name="Ohta I."/>
            <person name="Ono N."/>
            <person name="Saji S."/>
            <person name="Sakai K."/>
            <person name="Shibata M."/>
            <person name="Shimokawa T."/>
            <person name="Shomura A."/>
            <person name="Song J."/>
            <person name="Takazaki Y."/>
            <person name="Terasawa K."/>
            <person name="Tsuji K."/>
            <person name="Waki K."/>
            <person name="Yamagata H."/>
            <person name="Yamane H."/>
            <person name="Yoshiki S."/>
            <person name="Yoshihara R."/>
            <person name="Yukawa K."/>
            <person name="Zhong H."/>
            <person name="Iwama H."/>
            <person name="Endo T."/>
            <person name="Ito H."/>
            <person name="Hahn J.H."/>
            <person name="Kim H.I."/>
            <person name="Eun M.Y."/>
            <person name="Yano M."/>
            <person name="Jiang J."/>
            <person name="Gojobori T."/>
        </authorList>
    </citation>
    <scope>NUCLEOTIDE SEQUENCE [LARGE SCALE GENOMIC DNA]</scope>
</reference>
<protein>
    <submittedName>
        <fullName evidence="1">Uncharacterized protein</fullName>
    </submittedName>
</protein>
<sequence>MSPAAALAIFSRKSGAGCRSSTIAIFLHKSGAEAQLVSLTGQRPPARASYSASAARRLAAAGAPLVLGLRRRVGFLVGLRRQRHTHVRMPRHAMPAWGPLRQRLRVGPDKGGAHGWGPGGGTWACWCGGGGGAEKLTAARRLSRALRWPSLSLYPRFWDF</sequence>
<proteinExistence type="predicted"/>
<accession>Q5NBP6</accession>
<name>Q5NBP6_ORYSJ</name>
<evidence type="ECO:0000313" key="1">
    <source>
        <dbReference type="EMBL" id="BAD81120.1"/>
    </source>
</evidence>
<dbReference type="Proteomes" id="UP000817658">
    <property type="component" value="Chromosome 1"/>
</dbReference>
<organism evidence="1">
    <name type="scientific">Oryza sativa subsp. japonica</name>
    <name type="common">Rice</name>
    <dbReference type="NCBI Taxonomy" id="39947"/>
    <lineage>
        <taxon>Eukaryota</taxon>
        <taxon>Viridiplantae</taxon>
        <taxon>Streptophyta</taxon>
        <taxon>Embryophyta</taxon>
        <taxon>Tracheophyta</taxon>
        <taxon>Spermatophyta</taxon>
        <taxon>Magnoliopsida</taxon>
        <taxon>Liliopsida</taxon>
        <taxon>Poales</taxon>
        <taxon>Poaceae</taxon>
        <taxon>BOP clade</taxon>
        <taxon>Oryzoideae</taxon>
        <taxon>Oryzeae</taxon>
        <taxon>Oryzinae</taxon>
        <taxon>Oryza</taxon>
        <taxon>Oryza sativa</taxon>
    </lineage>
</organism>
<gene>
    <name evidence="1" type="primary">P0038F12.30</name>
</gene>
<dbReference type="EMBL" id="AP000836">
    <property type="protein sequence ID" value="BAD81120.1"/>
    <property type="molecule type" value="Genomic_DNA"/>
</dbReference>
<dbReference type="AlphaFoldDB" id="Q5NBP6"/>